<dbReference type="InterPro" id="IPR013087">
    <property type="entry name" value="Znf_C2H2_type"/>
</dbReference>
<keyword evidence="4" id="KW-0677">Repeat</keyword>
<evidence type="ECO:0000256" key="6">
    <source>
        <dbReference type="ARBA" id="ARBA00022833"/>
    </source>
</evidence>
<dbReference type="SUPFAM" id="SSF57667">
    <property type="entry name" value="beta-beta-alpha zinc fingers"/>
    <property type="match status" value="6"/>
</dbReference>
<comment type="caution">
    <text evidence="14">The sequence shown here is derived from an EMBL/GenBank/DDBJ whole genome shotgun (WGS) entry which is preliminary data.</text>
</comment>
<dbReference type="PROSITE" id="PS50157">
    <property type="entry name" value="ZINC_FINGER_C2H2_2"/>
    <property type="match status" value="11"/>
</dbReference>
<feature type="compositionally biased region" description="Polar residues" evidence="12">
    <location>
        <begin position="240"/>
        <end position="252"/>
    </location>
</feature>
<dbReference type="Gene3D" id="3.30.160.60">
    <property type="entry name" value="Classic Zinc Finger"/>
    <property type="match status" value="10"/>
</dbReference>
<feature type="compositionally biased region" description="Basic residues" evidence="12">
    <location>
        <begin position="55"/>
        <end position="73"/>
    </location>
</feature>
<dbReference type="FunFam" id="3.30.160.60:FF:000744">
    <property type="entry name" value="zinc finger E-box-binding homeobox 1"/>
    <property type="match status" value="1"/>
</dbReference>
<keyword evidence="3" id="KW-0479">Metal-binding</keyword>
<dbReference type="PROSITE" id="PS00028">
    <property type="entry name" value="ZINC_FINGER_C2H2_1"/>
    <property type="match status" value="8"/>
</dbReference>
<feature type="domain" description="C2H2-type" evidence="13">
    <location>
        <begin position="137"/>
        <end position="164"/>
    </location>
</feature>
<evidence type="ECO:0000256" key="10">
    <source>
        <dbReference type="ARBA" id="ARBA00023242"/>
    </source>
</evidence>
<keyword evidence="5 11" id="KW-0863">Zinc-finger</keyword>
<evidence type="ECO:0000256" key="1">
    <source>
        <dbReference type="ARBA" id="ARBA00004123"/>
    </source>
</evidence>
<evidence type="ECO:0000256" key="2">
    <source>
        <dbReference type="ARBA" id="ARBA00006991"/>
    </source>
</evidence>
<evidence type="ECO:0000256" key="8">
    <source>
        <dbReference type="ARBA" id="ARBA00023125"/>
    </source>
</evidence>
<feature type="region of interest" description="Disordered" evidence="12">
    <location>
        <begin position="230"/>
        <end position="252"/>
    </location>
</feature>
<dbReference type="Proteomes" id="UP001347796">
    <property type="component" value="Unassembled WGS sequence"/>
</dbReference>
<dbReference type="GO" id="GO:0003677">
    <property type="term" value="F:DNA binding"/>
    <property type="evidence" value="ECO:0007669"/>
    <property type="project" value="UniProtKB-KW"/>
</dbReference>
<dbReference type="PANTHER" id="PTHR24394">
    <property type="entry name" value="ZINC FINGER PROTEIN"/>
    <property type="match status" value="1"/>
</dbReference>
<keyword evidence="7" id="KW-0805">Transcription regulation</keyword>
<accession>A0AAN8JT98</accession>
<feature type="domain" description="C2H2-type" evidence="13">
    <location>
        <begin position="298"/>
        <end position="325"/>
    </location>
</feature>
<keyword evidence="6" id="KW-0862">Zinc</keyword>
<evidence type="ECO:0000256" key="11">
    <source>
        <dbReference type="PROSITE-ProRule" id="PRU00042"/>
    </source>
</evidence>
<gene>
    <name evidence="14" type="ORF">SNE40_011005</name>
</gene>
<evidence type="ECO:0000256" key="4">
    <source>
        <dbReference type="ARBA" id="ARBA00022737"/>
    </source>
</evidence>
<evidence type="ECO:0000313" key="15">
    <source>
        <dbReference type="Proteomes" id="UP001347796"/>
    </source>
</evidence>
<feature type="compositionally biased region" description="Basic and acidic residues" evidence="12">
    <location>
        <begin position="21"/>
        <end position="36"/>
    </location>
</feature>
<evidence type="ECO:0000256" key="3">
    <source>
        <dbReference type="ARBA" id="ARBA00022723"/>
    </source>
</evidence>
<evidence type="ECO:0000256" key="5">
    <source>
        <dbReference type="ARBA" id="ARBA00022771"/>
    </source>
</evidence>
<feature type="compositionally biased region" description="Gly residues" evidence="12">
    <location>
        <begin position="997"/>
        <end position="1006"/>
    </location>
</feature>
<feature type="region of interest" description="Disordered" evidence="12">
    <location>
        <begin position="561"/>
        <end position="587"/>
    </location>
</feature>
<keyword evidence="15" id="KW-1185">Reference proteome</keyword>
<dbReference type="Pfam" id="PF00096">
    <property type="entry name" value="zf-C2H2"/>
    <property type="match status" value="4"/>
</dbReference>
<dbReference type="InterPro" id="IPR036236">
    <property type="entry name" value="Znf_C2H2_sf"/>
</dbReference>
<protein>
    <recommendedName>
        <fullName evidence="13">C2H2-type domain-containing protein</fullName>
    </recommendedName>
</protein>
<feature type="compositionally biased region" description="Polar residues" evidence="12">
    <location>
        <begin position="792"/>
        <end position="807"/>
    </location>
</feature>
<organism evidence="14 15">
    <name type="scientific">Patella caerulea</name>
    <name type="common">Rayed Mediterranean limpet</name>
    <dbReference type="NCBI Taxonomy" id="87958"/>
    <lineage>
        <taxon>Eukaryota</taxon>
        <taxon>Metazoa</taxon>
        <taxon>Spiralia</taxon>
        <taxon>Lophotrochozoa</taxon>
        <taxon>Mollusca</taxon>
        <taxon>Gastropoda</taxon>
        <taxon>Patellogastropoda</taxon>
        <taxon>Patelloidea</taxon>
        <taxon>Patellidae</taxon>
        <taxon>Patella</taxon>
    </lineage>
</organism>
<feature type="region of interest" description="Disordered" evidence="12">
    <location>
        <begin position="672"/>
        <end position="860"/>
    </location>
</feature>
<feature type="compositionally biased region" description="Basic and acidic residues" evidence="12">
    <location>
        <begin position="679"/>
        <end position="778"/>
    </location>
</feature>
<evidence type="ECO:0000259" key="13">
    <source>
        <dbReference type="PROSITE" id="PS50157"/>
    </source>
</evidence>
<feature type="domain" description="C2H2-type" evidence="13">
    <location>
        <begin position="633"/>
        <end position="656"/>
    </location>
</feature>
<feature type="domain" description="C2H2-type" evidence="13">
    <location>
        <begin position="529"/>
        <end position="551"/>
    </location>
</feature>
<evidence type="ECO:0000313" key="14">
    <source>
        <dbReference type="EMBL" id="KAK6183541.1"/>
    </source>
</evidence>
<evidence type="ECO:0000256" key="9">
    <source>
        <dbReference type="ARBA" id="ARBA00023163"/>
    </source>
</evidence>
<sequence>MSRRKQSKPSHVYNDSDEDDDKKLEIDLSLVKKEVSDTEQTDEQEVQISQEQPQRKKSKRGHKKRTLRKSPRKQKNDTESEDEAEDDSEDDSDDIPNSTIDDVDSPTDTTLELESVDEDTAANLFYMIAAHPKIKDRTCEFCGAVKPTPAALQRHRRKHTGERPFVCQGCGKAYKAKRSLQLHQLTYHPDLVEKQKQQRSLRAEQIIRKTPINPDTNSLLLEALKSRAIHTDGIQPPQGEKTTTSDETVTENAASKKTDNTMMIALLNAGGQFNNKTVVNGVEEKKPTTNMDDIYSDRVCRFCGKYFGKPSELKRHQLVHTGERPYKCELCGKAFKAKGSMLYHQKAAHDVDIELSDGLEERYLKLKSRALMKSLFVKDRLLEKERAITAEHSHIDLLNTKDIKKEIDSTFQFSANIHTDKYLRAGYASQFSPGIGRQFSHGSDTSPSNDKGMDCDGSELGMNEHGGYRLDRMTIKNETVVVTRIDGVNKETGKDTSVYKCYICKKLFPTLSKIQCHMSMHFDLELTTYQCQSCEESFDSRAKMMEHAKIHQTVELVAMSDEDVDNESENEKESVDENSNNSTHHKLTNENGRKKFFVNYMTGLYECRYCRKSFSREFLLQRHEKIHTGQKGIYCKECGKGFTEPMTLHQHLEQFHGIPSKSAVLVIQNNHENSNSSHKSQDEGRKVEMEKGKDEMERGNDEIERRKEEMERQKDDIKREKNEVERERPIEVDEIKQEPTETTQEDGKTSHETEKEPQKRDFETARQLLEKEGYREEITVVMPAEPPAYQVHRNTSDSGNSNAPSEHSMSDTEKDDGAEIKKAPKRSLMSFCKDGPQAKSRRKAAQPTKIENTDDEDASSVKLEVKEEIVDDIEPAMSVSSTAVLAAAAYSTSTMVALNPLLLASSIAAATTNHGVNRFIHGLPASGLIEDSDQTIPVSLPISIQVPGEGQTTSKTSPPSLTSTASKSFSSPAEQDGLFGFPRVQWNPNSSSESGGSSSGGSGCEGKGGRRTNWHHSTPEDLAVSTDGRKVTSLSRTHSRLHVVNQPVNRDNLCKPIVLPDGRYVYRCDVCSKDFLSFSDVNRHMDFHEDIRPYKCGFCDYYARTNSQLKVHMMRHQGIREFCCKLCNYKGVTQSDLNRHTKSQIHMLKARNECSHCGEGFVTKNNLDKHVDSNCSLKGHPLGKL</sequence>
<comment type="subcellular location">
    <subcellularLocation>
        <location evidence="1">Nucleus</location>
    </subcellularLocation>
</comment>
<feature type="domain" description="C2H2-type" evidence="13">
    <location>
        <begin position="1094"/>
        <end position="1121"/>
    </location>
</feature>
<reference evidence="14 15" key="1">
    <citation type="submission" date="2024-01" db="EMBL/GenBank/DDBJ databases">
        <title>The genome of the rayed Mediterranean limpet Patella caerulea (Linnaeus, 1758).</title>
        <authorList>
            <person name="Anh-Thu Weber A."/>
            <person name="Halstead-Nussloch G."/>
        </authorList>
    </citation>
    <scope>NUCLEOTIDE SEQUENCE [LARGE SCALE GENOMIC DNA]</scope>
    <source>
        <strain evidence="14">AATW-2023a</strain>
        <tissue evidence="14">Whole specimen</tissue>
    </source>
</reference>
<dbReference type="AlphaFoldDB" id="A0AAN8JT98"/>
<name>A0AAN8JT98_PATCE</name>
<comment type="similarity">
    <text evidence="2">Belongs to the krueppel C2H2-type zinc-finger protein family.</text>
</comment>
<dbReference type="GO" id="GO:0008270">
    <property type="term" value="F:zinc ion binding"/>
    <property type="evidence" value="ECO:0007669"/>
    <property type="project" value="UniProtKB-KW"/>
</dbReference>
<feature type="compositionally biased region" description="Polar residues" evidence="12">
    <location>
        <begin position="95"/>
        <end position="108"/>
    </location>
</feature>
<dbReference type="FunFam" id="3.30.160.60:FF:000100">
    <property type="entry name" value="Zinc finger 45-like"/>
    <property type="match status" value="1"/>
</dbReference>
<evidence type="ECO:0000256" key="12">
    <source>
        <dbReference type="SAM" id="MobiDB-lite"/>
    </source>
</evidence>
<dbReference type="GO" id="GO:0005634">
    <property type="term" value="C:nucleus"/>
    <property type="evidence" value="ECO:0007669"/>
    <property type="project" value="UniProtKB-SubCell"/>
</dbReference>
<feature type="domain" description="C2H2-type" evidence="13">
    <location>
        <begin position="605"/>
        <end position="632"/>
    </location>
</feature>
<feature type="compositionally biased region" description="Low complexity" evidence="12">
    <location>
        <begin position="952"/>
        <end position="973"/>
    </location>
</feature>
<feature type="compositionally biased region" description="Acidic residues" evidence="12">
    <location>
        <begin position="79"/>
        <end position="94"/>
    </location>
</feature>
<dbReference type="GO" id="GO:0000981">
    <property type="term" value="F:DNA-binding transcription factor activity, RNA polymerase II-specific"/>
    <property type="evidence" value="ECO:0007669"/>
    <property type="project" value="TreeGrafter"/>
</dbReference>
<feature type="domain" description="C2H2-type" evidence="13">
    <location>
        <begin position="499"/>
        <end position="521"/>
    </location>
</feature>
<dbReference type="SMART" id="SM00355">
    <property type="entry name" value="ZnF_C2H2"/>
    <property type="match status" value="12"/>
</dbReference>
<feature type="compositionally biased region" description="Basic and acidic residues" evidence="12">
    <location>
        <begin position="808"/>
        <end position="822"/>
    </location>
</feature>
<feature type="domain" description="C2H2-type" evidence="13">
    <location>
        <begin position="165"/>
        <end position="188"/>
    </location>
</feature>
<feature type="domain" description="C2H2-type" evidence="13">
    <location>
        <begin position="1066"/>
        <end position="1093"/>
    </location>
</feature>
<feature type="region of interest" description="Disordered" evidence="12">
    <location>
        <begin position="1"/>
        <end position="108"/>
    </location>
</feature>
<keyword evidence="9" id="KW-0804">Transcription</keyword>
<feature type="domain" description="C2H2-type" evidence="13">
    <location>
        <begin position="1152"/>
        <end position="1179"/>
    </location>
</feature>
<proteinExistence type="inferred from homology"/>
<dbReference type="EMBL" id="JAZGQO010000007">
    <property type="protein sequence ID" value="KAK6183541.1"/>
    <property type="molecule type" value="Genomic_DNA"/>
</dbReference>
<keyword evidence="10" id="KW-0539">Nucleus</keyword>
<feature type="domain" description="C2H2-type" evidence="13">
    <location>
        <begin position="326"/>
        <end position="354"/>
    </location>
</feature>
<evidence type="ECO:0000256" key="7">
    <source>
        <dbReference type="ARBA" id="ARBA00023015"/>
    </source>
</evidence>
<keyword evidence="8" id="KW-0238">DNA-binding</keyword>
<dbReference type="FunFam" id="3.30.160.60:FF:000176">
    <property type="entry name" value="zinc finger protein 70"/>
    <property type="match status" value="1"/>
</dbReference>
<dbReference type="FunFam" id="3.30.160.60:FF:000075">
    <property type="entry name" value="Putative zinc finger protein 536"/>
    <property type="match status" value="1"/>
</dbReference>
<dbReference type="PANTHER" id="PTHR24394:SF29">
    <property type="entry name" value="MYONEURIN"/>
    <property type="match status" value="1"/>
</dbReference>
<feature type="region of interest" description="Disordered" evidence="12">
    <location>
        <begin position="944"/>
        <end position="1028"/>
    </location>
</feature>